<keyword evidence="7 11" id="KW-1133">Transmembrane helix</keyword>
<evidence type="ECO:0000256" key="5">
    <source>
        <dbReference type="ARBA" id="ARBA00022692"/>
    </source>
</evidence>
<dbReference type="AlphaFoldDB" id="A0A0D2M8W1"/>
<keyword evidence="5 11" id="KW-0812">Transmembrane</keyword>
<evidence type="ECO:0000256" key="7">
    <source>
        <dbReference type="ARBA" id="ARBA00022989"/>
    </source>
</evidence>
<comment type="similarity">
    <text evidence="2">Belongs to the diacylglycerol acyltransferase family.</text>
</comment>
<sequence>MTEGVAAKKQPAPAVATTGGGGGGALSHALHERVLAPLVCASFVGAILASTLLCNAAVAAVLLWPRWAPGWTLLALMAALALSPIGGDTPRWAAAYISYACRAAAGYFSATLVLEDEGAIAADRPYIIALEPHSALPTGVPVAFGTYSALLPPSLQGRTHGLVSSVCFKFPIVRQLYRWWGFRPITKGSMRRLLAAGRAVVLVPGGVQECLVMEHEGVEVAFLR</sequence>
<keyword evidence="13" id="KW-1185">Reference proteome</keyword>
<dbReference type="PANTHER" id="PTHR12317:SF63">
    <property type="entry name" value="DIACYLGLYCEROL O-ACYLTRANSFERASE 2"/>
    <property type="match status" value="1"/>
</dbReference>
<proteinExistence type="inferred from homology"/>
<keyword evidence="6" id="KW-0256">Endoplasmic reticulum</keyword>
<dbReference type="PANTHER" id="PTHR12317">
    <property type="entry name" value="DIACYLGLYCEROL O-ACYLTRANSFERASE"/>
    <property type="match status" value="1"/>
</dbReference>
<evidence type="ECO:0000256" key="11">
    <source>
        <dbReference type="SAM" id="Phobius"/>
    </source>
</evidence>
<evidence type="ECO:0000313" key="13">
    <source>
        <dbReference type="Proteomes" id="UP000054498"/>
    </source>
</evidence>
<dbReference type="GeneID" id="25733790"/>
<keyword evidence="10" id="KW-0012">Acyltransferase</keyword>
<feature type="transmembrane region" description="Helical" evidence="11">
    <location>
        <begin position="71"/>
        <end position="87"/>
    </location>
</feature>
<keyword evidence="4" id="KW-0808">Transferase</keyword>
<keyword evidence="3" id="KW-0444">Lipid biosynthesis</keyword>
<evidence type="ECO:0000256" key="2">
    <source>
        <dbReference type="ARBA" id="ARBA00005420"/>
    </source>
</evidence>
<dbReference type="GO" id="GO:0004144">
    <property type="term" value="F:diacylglycerol O-acyltransferase activity"/>
    <property type="evidence" value="ECO:0007669"/>
    <property type="project" value="TreeGrafter"/>
</dbReference>
<feature type="transmembrane region" description="Helical" evidence="11">
    <location>
        <begin position="34"/>
        <end position="64"/>
    </location>
</feature>
<reference evidence="12 13" key="1">
    <citation type="journal article" date="2013" name="BMC Genomics">
        <title>Reconstruction of the lipid metabolism for the microalga Monoraphidium neglectum from its genome sequence reveals characteristics suitable for biofuel production.</title>
        <authorList>
            <person name="Bogen C."/>
            <person name="Al-Dilaimi A."/>
            <person name="Albersmeier A."/>
            <person name="Wichmann J."/>
            <person name="Grundmann M."/>
            <person name="Rupp O."/>
            <person name="Lauersen K.J."/>
            <person name="Blifernez-Klassen O."/>
            <person name="Kalinowski J."/>
            <person name="Goesmann A."/>
            <person name="Mussgnug J.H."/>
            <person name="Kruse O."/>
        </authorList>
    </citation>
    <scope>NUCLEOTIDE SEQUENCE [LARGE SCALE GENOMIC DNA]</scope>
    <source>
        <strain evidence="12 13">SAG 48.87</strain>
    </source>
</reference>
<dbReference type="Proteomes" id="UP000054498">
    <property type="component" value="Unassembled WGS sequence"/>
</dbReference>
<keyword evidence="9 11" id="KW-0472">Membrane</keyword>
<comment type="subcellular location">
    <subcellularLocation>
        <location evidence="1">Endoplasmic reticulum membrane</location>
        <topology evidence="1">Multi-pass membrane protein</topology>
    </subcellularLocation>
</comment>
<organism evidence="12 13">
    <name type="scientific">Monoraphidium neglectum</name>
    <dbReference type="NCBI Taxonomy" id="145388"/>
    <lineage>
        <taxon>Eukaryota</taxon>
        <taxon>Viridiplantae</taxon>
        <taxon>Chlorophyta</taxon>
        <taxon>core chlorophytes</taxon>
        <taxon>Chlorophyceae</taxon>
        <taxon>CS clade</taxon>
        <taxon>Sphaeropleales</taxon>
        <taxon>Selenastraceae</taxon>
        <taxon>Monoraphidium</taxon>
    </lineage>
</organism>
<evidence type="ECO:0000256" key="1">
    <source>
        <dbReference type="ARBA" id="ARBA00004477"/>
    </source>
</evidence>
<dbReference type="InterPro" id="IPR007130">
    <property type="entry name" value="DAGAT"/>
</dbReference>
<dbReference type="EMBL" id="KK106158">
    <property type="protein sequence ID" value="KIY91895.1"/>
    <property type="molecule type" value="Genomic_DNA"/>
</dbReference>
<evidence type="ECO:0000256" key="6">
    <source>
        <dbReference type="ARBA" id="ARBA00022824"/>
    </source>
</evidence>
<protein>
    <recommendedName>
        <fullName evidence="14">Acyltransferase</fullName>
    </recommendedName>
</protein>
<dbReference type="KEGG" id="mng:MNEG_16067"/>
<evidence type="ECO:0000256" key="3">
    <source>
        <dbReference type="ARBA" id="ARBA00022516"/>
    </source>
</evidence>
<dbReference type="GO" id="GO:0019432">
    <property type="term" value="P:triglyceride biosynthetic process"/>
    <property type="evidence" value="ECO:0007669"/>
    <property type="project" value="TreeGrafter"/>
</dbReference>
<accession>A0A0D2M8W1</accession>
<dbReference type="OrthoDB" id="264532at2759"/>
<dbReference type="STRING" id="145388.A0A0D2M8W1"/>
<keyword evidence="8" id="KW-0443">Lipid metabolism</keyword>
<dbReference type="RefSeq" id="XP_013890915.1">
    <property type="nucleotide sequence ID" value="XM_014035461.1"/>
</dbReference>
<evidence type="ECO:0000256" key="8">
    <source>
        <dbReference type="ARBA" id="ARBA00023098"/>
    </source>
</evidence>
<evidence type="ECO:0000313" key="12">
    <source>
        <dbReference type="EMBL" id="KIY91895.1"/>
    </source>
</evidence>
<evidence type="ECO:0000256" key="10">
    <source>
        <dbReference type="ARBA" id="ARBA00023315"/>
    </source>
</evidence>
<evidence type="ECO:0000256" key="9">
    <source>
        <dbReference type="ARBA" id="ARBA00023136"/>
    </source>
</evidence>
<evidence type="ECO:0000256" key="4">
    <source>
        <dbReference type="ARBA" id="ARBA00022679"/>
    </source>
</evidence>
<dbReference type="Pfam" id="PF03982">
    <property type="entry name" value="DAGAT"/>
    <property type="match status" value="1"/>
</dbReference>
<name>A0A0D2M8W1_9CHLO</name>
<gene>
    <name evidence="12" type="ORF">MNEG_16067</name>
</gene>
<dbReference type="GO" id="GO:0005789">
    <property type="term" value="C:endoplasmic reticulum membrane"/>
    <property type="evidence" value="ECO:0007669"/>
    <property type="project" value="UniProtKB-SubCell"/>
</dbReference>
<evidence type="ECO:0008006" key="14">
    <source>
        <dbReference type="Google" id="ProtNLM"/>
    </source>
</evidence>